<comment type="caution">
    <text evidence="1">The sequence shown here is derived from an EMBL/GenBank/DDBJ whole genome shotgun (WGS) entry which is preliminary data.</text>
</comment>
<dbReference type="AlphaFoldDB" id="A0A0R3MVP2"/>
<evidence type="ECO:0000313" key="2">
    <source>
        <dbReference type="Proteomes" id="UP000052023"/>
    </source>
</evidence>
<organism evidence="1 2">
    <name type="scientific">Bradyrhizobium retamae</name>
    <dbReference type="NCBI Taxonomy" id="1300035"/>
    <lineage>
        <taxon>Bacteria</taxon>
        <taxon>Pseudomonadati</taxon>
        <taxon>Pseudomonadota</taxon>
        <taxon>Alphaproteobacteria</taxon>
        <taxon>Hyphomicrobiales</taxon>
        <taxon>Nitrobacteraceae</taxon>
        <taxon>Bradyrhizobium</taxon>
    </lineage>
</organism>
<dbReference type="EMBL" id="LLYA01000170">
    <property type="protein sequence ID" value="KRR21712.1"/>
    <property type="molecule type" value="Genomic_DNA"/>
</dbReference>
<name>A0A0R3MVP2_9BRAD</name>
<protein>
    <submittedName>
        <fullName evidence="1">Uncharacterized protein</fullName>
    </submittedName>
</protein>
<proteinExistence type="predicted"/>
<dbReference type="RefSeq" id="WP_057845612.1">
    <property type="nucleotide sequence ID" value="NZ_LLYA01000170.1"/>
</dbReference>
<accession>A0A0R3MVP2</accession>
<reference evidence="1 2" key="1">
    <citation type="submission" date="2014-03" db="EMBL/GenBank/DDBJ databases">
        <title>Bradyrhizobium valentinum sp. nov., isolated from effective nodules of Lupinus mariae-josephae, a lupine endemic of basic-lime soils in Eastern Spain.</title>
        <authorList>
            <person name="Duran D."/>
            <person name="Rey L."/>
            <person name="Navarro A."/>
            <person name="Busquets A."/>
            <person name="Imperial J."/>
            <person name="Ruiz-Argueso T."/>
        </authorList>
    </citation>
    <scope>NUCLEOTIDE SEQUENCE [LARGE SCALE GENOMIC DNA]</scope>
    <source>
        <strain evidence="1 2">Ro19</strain>
    </source>
</reference>
<dbReference type="Proteomes" id="UP000052023">
    <property type="component" value="Unassembled WGS sequence"/>
</dbReference>
<sequence>MAEETTSRGYPLPNPDNIAREDATRIRNAIEAISGDIDALEGDTATASETVTGGVRLATEAEATGGTATNAVPVVKRVKDMITAALNSTLPPAIANAVANLVSTAPATFGYARRDRQRHRR</sequence>
<keyword evidence="2" id="KW-1185">Reference proteome</keyword>
<evidence type="ECO:0000313" key="1">
    <source>
        <dbReference type="EMBL" id="KRR21712.1"/>
    </source>
</evidence>
<dbReference type="OrthoDB" id="8256444at2"/>
<gene>
    <name evidence="1" type="ORF">CQ13_06585</name>
</gene>